<feature type="compositionally biased region" description="Polar residues" evidence="5">
    <location>
        <begin position="244"/>
        <end position="264"/>
    </location>
</feature>
<dbReference type="PROSITE" id="PS00463">
    <property type="entry name" value="ZN2_CY6_FUNGAL_1"/>
    <property type="match status" value="1"/>
</dbReference>
<evidence type="ECO:0000256" key="3">
    <source>
        <dbReference type="ARBA" id="ARBA00023163"/>
    </source>
</evidence>
<accession>A0AAD6IB45</accession>
<keyword evidence="4" id="KW-0539">Nucleus</keyword>
<reference evidence="7" key="2">
    <citation type="submission" date="2023-01" db="EMBL/GenBank/DDBJ databases">
        <authorList>
            <person name="Petersen C."/>
        </authorList>
    </citation>
    <scope>NUCLEOTIDE SEQUENCE</scope>
    <source>
        <strain evidence="7">IBT 15450</strain>
    </source>
</reference>
<keyword evidence="8" id="KW-1185">Reference proteome</keyword>
<keyword evidence="3" id="KW-0804">Transcription</keyword>
<evidence type="ECO:0000259" key="6">
    <source>
        <dbReference type="PROSITE" id="PS50048"/>
    </source>
</evidence>
<dbReference type="Pfam" id="PF00172">
    <property type="entry name" value="Zn_clus"/>
    <property type="match status" value="1"/>
</dbReference>
<evidence type="ECO:0000256" key="2">
    <source>
        <dbReference type="ARBA" id="ARBA00023125"/>
    </source>
</evidence>
<dbReference type="PANTHER" id="PTHR47654:SF4">
    <property type="entry name" value="ZN(II)2CYS6 TRANSCRIPTION FACTOR (EUROFUNG)"/>
    <property type="match status" value="1"/>
</dbReference>
<keyword evidence="1" id="KW-0805">Transcription regulation</keyword>
<dbReference type="PANTHER" id="PTHR47654">
    <property type="entry name" value="ZN(II)2CYS6 TRANSCRIPTION FACTOR (EUROFUNG)-RELATED"/>
    <property type="match status" value="1"/>
</dbReference>
<feature type="compositionally biased region" description="Low complexity" evidence="5">
    <location>
        <begin position="60"/>
        <end position="75"/>
    </location>
</feature>
<dbReference type="Proteomes" id="UP001219568">
    <property type="component" value="Unassembled WGS sequence"/>
</dbReference>
<feature type="region of interest" description="Disordered" evidence="5">
    <location>
        <begin position="30"/>
        <end position="49"/>
    </location>
</feature>
<evidence type="ECO:0000256" key="5">
    <source>
        <dbReference type="SAM" id="MobiDB-lite"/>
    </source>
</evidence>
<gene>
    <name evidence="7" type="ORF">N7460_007065</name>
</gene>
<dbReference type="Gene3D" id="4.10.240.10">
    <property type="entry name" value="Zn(2)-C6 fungal-type DNA-binding domain"/>
    <property type="match status" value="1"/>
</dbReference>
<protein>
    <recommendedName>
        <fullName evidence="6">Zn(2)-C6 fungal-type domain-containing protein</fullName>
    </recommendedName>
</protein>
<dbReference type="PROSITE" id="PS50048">
    <property type="entry name" value="ZN2_CY6_FUNGAL_2"/>
    <property type="match status" value="1"/>
</dbReference>
<evidence type="ECO:0000256" key="1">
    <source>
        <dbReference type="ARBA" id="ARBA00023015"/>
    </source>
</evidence>
<feature type="region of interest" description="Disordered" evidence="5">
    <location>
        <begin position="180"/>
        <end position="199"/>
    </location>
</feature>
<feature type="region of interest" description="Disordered" evidence="5">
    <location>
        <begin position="241"/>
        <end position="264"/>
    </location>
</feature>
<reference evidence="7" key="1">
    <citation type="journal article" date="2023" name="IMA Fungus">
        <title>Comparative genomic study of the Penicillium genus elucidates a diverse pangenome and 15 lateral gene transfer events.</title>
        <authorList>
            <person name="Petersen C."/>
            <person name="Sorensen T."/>
            <person name="Nielsen M.R."/>
            <person name="Sondergaard T.E."/>
            <person name="Sorensen J.L."/>
            <person name="Fitzpatrick D.A."/>
            <person name="Frisvad J.C."/>
            <person name="Nielsen K.L."/>
        </authorList>
    </citation>
    <scope>NUCLEOTIDE SEQUENCE</scope>
    <source>
        <strain evidence="7">IBT 15450</strain>
    </source>
</reference>
<evidence type="ECO:0000256" key="4">
    <source>
        <dbReference type="ARBA" id="ARBA00023242"/>
    </source>
</evidence>
<dbReference type="CDD" id="cd00067">
    <property type="entry name" value="GAL4"/>
    <property type="match status" value="1"/>
</dbReference>
<dbReference type="SMART" id="SM00066">
    <property type="entry name" value="GAL4"/>
    <property type="match status" value="1"/>
</dbReference>
<dbReference type="GO" id="GO:0003677">
    <property type="term" value="F:DNA binding"/>
    <property type="evidence" value="ECO:0007669"/>
    <property type="project" value="UniProtKB-KW"/>
</dbReference>
<dbReference type="AlphaFoldDB" id="A0AAD6IB45"/>
<sequence length="300" mass="33004">MENHEQDQSFPVLSSFISCGWMAPISSGPTDAEQLYPPPNSFSPLVQAPSTPASYSQLYPSATSTSSSAPESAFRSAPKVAIPRLSGAETSLGGRRRCARACERCRHRKIKCDGLRPSCGQCIYQNHPCSYEDVKRVRDRKRLETLAKRVGAYEALLRELAGEVNLPTARQIRKVLQAKNVKSSEQNDLASDDSSTSLGSLEAIDQVDEDLDPNESSCASGYFGKSSEVDWIRKLDSGVRTASPLDTSESSNPFNPDSQNASQRESLEKFLPISMMGYHLGNMEIPFIESCDLMPCHREN</sequence>
<dbReference type="GO" id="GO:0008270">
    <property type="term" value="F:zinc ion binding"/>
    <property type="evidence" value="ECO:0007669"/>
    <property type="project" value="InterPro"/>
</dbReference>
<dbReference type="GO" id="GO:0000981">
    <property type="term" value="F:DNA-binding transcription factor activity, RNA polymerase II-specific"/>
    <property type="evidence" value="ECO:0007669"/>
    <property type="project" value="InterPro"/>
</dbReference>
<dbReference type="SUPFAM" id="SSF57701">
    <property type="entry name" value="Zn2/Cys6 DNA-binding domain"/>
    <property type="match status" value="1"/>
</dbReference>
<evidence type="ECO:0000313" key="7">
    <source>
        <dbReference type="EMBL" id="KAJ6039033.1"/>
    </source>
</evidence>
<organism evidence="7 8">
    <name type="scientific">Penicillium canescens</name>
    <dbReference type="NCBI Taxonomy" id="5083"/>
    <lineage>
        <taxon>Eukaryota</taxon>
        <taxon>Fungi</taxon>
        <taxon>Dikarya</taxon>
        <taxon>Ascomycota</taxon>
        <taxon>Pezizomycotina</taxon>
        <taxon>Eurotiomycetes</taxon>
        <taxon>Eurotiomycetidae</taxon>
        <taxon>Eurotiales</taxon>
        <taxon>Aspergillaceae</taxon>
        <taxon>Penicillium</taxon>
    </lineage>
</organism>
<dbReference type="InterPro" id="IPR001138">
    <property type="entry name" value="Zn2Cys6_DnaBD"/>
</dbReference>
<dbReference type="InterPro" id="IPR036864">
    <property type="entry name" value="Zn2-C6_fun-type_DNA-bd_sf"/>
</dbReference>
<feature type="region of interest" description="Disordered" evidence="5">
    <location>
        <begin position="54"/>
        <end position="75"/>
    </location>
</feature>
<keyword evidence="2" id="KW-0238">DNA-binding</keyword>
<evidence type="ECO:0000313" key="8">
    <source>
        <dbReference type="Proteomes" id="UP001219568"/>
    </source>
</evidence>
<proteinExistence type="predicted"/>
<feature type="domain" description="Zn(2)-C6 fungal-type" evidence="6">
    <location>
        <begin position="101"/>
        <end position="131"/>
    </location>
</feature>
<comment type="caution">
    <text evidence="7">The sequence shown here is derived from an EMBL/GenBank/DDBJ whole genome shotgun (WGS) entry which is preliminary data.</text>
</comment>
<dbReference type="EMBL" id="JAQJZL010000006">
    <property type="protein sequence ID" value="KAJ6039033.1"/>
    <property type="molecule type" value="Genomic_DNA"/>
</dbReference>
<name>A0AAD6IB45_PENCN</name>
<dbReference type="InterPro" id="IPR053230">
    <property type="entry name" value="Trans_reg_galc"/>
</dbReference>